<evidence type="ECO:0000313" key="7">
    <source>
        <dbReference type="Proteomes" id="UP000603865"/>
    </source>
</evidence>
<evidence type="ECO:0000256" key="3">
    <source>
        <dbReference type="ARBA" id="ARBA00022764"/>
    </source>
</evidence>
<comment type="subcellular location">
    <subcellularLocation>
        <location evidence="1">Cell outer membrane</location>
        <topology evidence="1">Single-pass membrane protein</topology>
    </subcellularLocation>
    <subcellularLocation>
        <location evidence="2">Periplasm</location>
    </subcellularLocation>
</comment>
<keyword evidence="3" id="KW-0574">Periplasm</keyword>
<dbReference type="InterPro" id="IPR045584">
    <property type="entry name" value="Pilin-like"/>
</dbReference>
<accession>A0A918F4D8</accession>
<dbReference type="Gene3D" id="3.30.700.10">
    <property type="entry name" value="Glycoprotein, Type 4 Pilin"/>
    <property type="match status" value="1"/>
</dbReference>
<protein>
    <recommendedName>
        <fullName evidence="8">Prepilin-type N-terminal cleavage/methylation domain-containing protein</fullName>
    </recommendedName>
</protein>
<keyword evidence="5" id="KW-0472">Membrane</keyword>
<keyword evidence="5" id="KW-0812">Transmembrane</keyword>
<dbReference type="EMBL" id="BMQL01000009">
    <property type="protein sequence ID" value="GGR07612.1"/>
    <property type="molecule type" value="Genomic_DNA"/>
</dbReference>
<comment type="caution">
    <text evidence="6">The sequence shown here is derived from an EMBL/GenBank/DDBJ whole genome shotgun (WGS) entry which is preliminary data.</text>
</comment>
<evidence type="ECO:0000256" key="4">
    <source>
        <dbReference type="ARBA" id="ARBA00023237"/>
    </source>
</evidence>
<dbReference type="RefSeq" id="WP_189089970.1">
    <property type="nucleotide sequence ID" value="NZ_BMQL01000009.1"/>
</dbReference>
<reference evidence="6" key="2">
    <citation type="submission" date="2020-09" db="EMBL/GenBank/DDBJ databases">
        <authorList>
            <person name="Sun Q."/>
            <person name="Ohkuma M."/>
        </authorList>
    </citation>
    <scope>NUCLEOTIDE SEQUENCE</scope>
    <source>
        <strain evidence="6">JCM 31311</strain>
    </source>
</reference>
<dbReference type="Proteomes" id="UP000603865">
    <property type="component" value="Unassembled WGS sequence"/>
</dbReference>
<dbReference type="Pfam" id="PF07963">
    <property type="entry name" value="N_methyl"/>
    <property type="match status" value="1"/>
</dbReference>
<dbReference type="InterPro" id="IPR012902">
    <property type="entry name" value="N_methyl_site"/>
</dbReference>
<dbReference type="GO" id="GO:0009279">
    <property type="term" value="C:cell outer membrane"/>
    <property type="evidence" value="ECO:0007669"/>
    <property type="project" value="UniProtKB-SubCell"/>
</dbReference>
<feature type="transmembrane region" description="Helical" evidence="5">
    <location>
        <begin position="7"/>
        <end position="31"/>
    </location>
</feature>
<evidence type="ECO:0000256" key="5">
    <source>
        <dbReference type="SAM" id="Phobius"/>
    </source>
</evidence>
<evidence type="ECO:0000256" key="2">
    <source>
        <dbReference type="ARBA" id="ARBA00004418"/>
    </source>
</evidence>
<keyword evidence="7" id="KW-1185">Reference proteome</keyword>
<organism evidence="6 7">
    <name type="scientific">Deinococcus ruber</name>
    <dbReference type="NCBI Taxonomy" id="1848197"/>
    <lineage>
        <taxon>Bacteria</taxon>
        <taxon>Thermotogati</taxon>
        <taxon>Deinococcota</taxon>
        <taxon>Deinococci</taxon>
        <taxon>Deinococcales</taxon>
        <taxon>Deinococcaceae</taxon>
        <taxon>Deinococcus</taxon>
    </lineage>
</organism>
<sequence>MRYRQSGFTVLELLVVMAIIGILSAVAFIALTKRNNQLQNLQFIEKLGQDINYARSIAMAKGQKVQIQFNSLNGYTVTNIESSPQMTIATASNSQVALGNISLGDKIVCSSTGFCFGYTSANALKTISSITATTGTNTKTLSITLLGLTRIES</sequence>
<dbReference type="GO" id="GO:0042597">
    <property type="term" value="C:periplasmic space"/>
    <property type="evidence" value="ECO:0007669"/>
    <property type="project" value="UniProtKB-SubCell"/>
</dbReference>
<dbReference type="NCBIfam" id="TIGR02532">
    <property type="entry name" value="IV_pilin_GFxxxE"/>
    <property type="match status" value="1"/>
</dbReference>
<evidence type="ECO:0000313" key="6">
    <source>
        <dbReference type="EMBL" id="GGR07612.1"/>
    </source>
</evidence>
<dbReference type="AlphaFoldDB" id="A0A918F4D8"/>
<keyword evidence="5" id="KW-1133">Transmembrane helix</keyword>
<evidence type="ECO:0008006" key="8">
    <source>
        <dbReference type="Google" id="ProtNLM"/>
    </source>
</evidence>
<keyword evidence="4" id="KW-0998">Cell outer membrane</keyword>
<gene>
    <name evidence="6" type="ORF">GCM10008957_20380</name>
</gene>
<evidence type="ECO:0000256" key="1">
    <source>
        <dbReference type="ARBA" id="ARBA00004203"/>
    </source>
</evidence>
<dbReference type="SUPFAM" id="SSF54523">
    <property type="entry name" value="Pili subunits"/>
    <property type="match status" value="1"/>
</dbReference>
<reference evidence="6" key="1">
    <citation type="journal article" date="2014" name="Int. J. Syst. Evol. Microbiol.">
        <title>Complete genome sequence of Corynebacterium casei LMG S-19264T (=DSM 44701T), isolated from a smear-ripened cheese.</title>
        <authorList>
            <consortium name="US DOE Joint Genome Institute (JGI-PGF)"/>
            <person name="Walter F."/>
            <person name="Albersmeier A."/>
            <person name="Kalinowski J."/>
            <person name="Ruckert C."/>
        </authorList>
    </citation>
    <scope>NUCLEOTIDE SEQUENCE</scope>
    <source>
        <strain evidence="6">JCM 31311</strain>
    </source>
</reference>
<proteinExistence type="predicted"/>
<name>A0A918F4D8_9DEIO</name>